<dbReference type="Proteomes" id="UP000233786">
    <property type="component" value="Unassembled WGS sequence"/>
</dbReference>
<keyword evidence="8" id="KW-1185">Reference proteome</keyword>
<feature type="transmembrane region" description="Helical" evidence="6">
    <location>
        <begin position="26"/>
        <end position="45"/>
    </location>
</feature>
<dbReference type="InterPro" id="IPR001851">
    <property type="entry name" value="ABC_transp_permease"/>
</dbReference>
<feature type="transmembrane region" description="Helical" evidence="6">
    <location>
        <begin position="171"/>
        <end position="193"/>
    </location>
</feature>
<keyword evidence="4 6" id="KW-1133">Transmembrane helix</keyword>
<evidence type="ECO:0000256" key="5">
    <source>
        <dbReference type="ARBA" id="ARBA00023136"/>
    </source>
</evidence>
<organism evidence="7 8">
    <name type="scientific">Saccharopolyspora spinosa</name>
    <dbReference type="NCBI Taxonomy" id="60894"/>
    <lineage>
        <taxon>Bacteria</taxon>
        <taxon>Bacillati</taxon>
        <taxon>Actinomycetota</taxon>
        <taxon>Actinomycetes</taxon>
        <taxon>Pseudonocardiales</taxon>
        <taxon>Pseudonocardiaceae</taxon>
        <taxon>Saccharopolyspora</taxon>
    </lineage>
</organism>
<evidence type="ECO:0000256" key="4">
    <source>
        <dbReference type="ARBA" id="ARBA00022989"/>
    </source>
</evidence>
<keyword evidence="2" id="KW-1003">Cell membrane</keyword>
<sequence>MSLGLHESVQRAAQARRPRLRLPRGPFVPVWAMTAVLFAISPLIAPGSLSGAALSSMLPFAAILVLAALGQAFVITQRGIDLSVPGAMALAALFATKVPELTGLPLAVSAVLGLLAGAAGGLVIGVLVVRFGIAAFVATLAMNTILIGVVLEISKGFPASANPAVSAFATGSLWTVPNLLIVAVILVAITQWLRRRSVLGRRFVSVGANPAAARLLGMRAEGYQVSAYAVGGLLYALAGLLLAAYLRTPDILLGNTYQLSSIAAVVLGGSLLTGGMSSAVATGVAALFLTQLNQVVLAAGAATSIQLLVQAAVLALAVVLRRVPLSAIPRRLSGNRAKSR</sequence>
<evidence type="ECO:0000313" key="7">
    <source>
        <dbReference type="EMBL" id="PKW16209.1"/>
    </source>
</evidence>
<dbReference type="Pfam" id="PF02653">
    <property type="entry name" value="BPD_transp_2"/>
    <property type="match status" value="1"/>
</dbReference>
<feature type="transmembrane region" description="Helical" evidence="6">
    <location>
        <begin position="57"/>
        <end position="75"/>
    </location>
</feature>
<accession>A0A2N3XZX8</accession>
<feature type="transmembrane region" description="Helical" evidence="6">
    <location>
        <begin position="225"/>
        <end position="246"/>
    </location>
</feature>
<feature type="transmembrane region" description="Helical" evidence="6">
    <location>
        <begin position="131"/>
        <end position="151"/>
    </location>
</feature>
<dbReference type="AlphaFoldDB" id="A0A2N3XZX8"/>
<reference evidence="7" key="1">
    <citation type="submission" date="2017-12" db="EMBL/GenBank/DDBJ databases">
        <title>Sequencing the genomes of 1000 Actinobacteria strains.</title>
        <authorList>
            <person name="Klenk H.-P."/>
        </authorList>
    </citation>
    <scope>NUCLEOTIDE SEQUENCE [LARGE SCALE GENOMIC DNA]</scope>
    <source>
        <strain evidence="7">DSM 44228</strain>
    </source>
</reference>
<evidence type="ECO:0000313" key="8">
    <source>
        <dbReference type="Proteomes" id="UP000233786"/>
    </source>
</evidence>
<feature type="transmembrane region" description="Helical" evidence="6">
    <location>
        <begin position="266"/>
        <end position="289"/>
    </location>
</feature>
<feature type="transmembrane region" description="Helical" evidence="6">
    <location>
        <begin position="296"/>
        <end position="320"/>
    </location>
</feature>
<dbReference type="CDD" id="cd06579">
    <property type="entry name" value="TM_PBP1_transp_AraH_like"/>
    <property type="match status" value="1"/>
</dbReference>
<comment type="caution">
    <text evidence="7">The sequence shown here is derived from an EMBL/GenBank/DDBJ whole genome shotgun (WGS) entry which is preliminary data.</text>
</comment>
<gene>
    <name evidence="7" type="ORF">A8926_4020</name>
</gene>
<dbReference type="RefSeq" id="WP_010696170.1">
    <property type="nucleotide sequence ID" value="NZ_CP061007.1"/>
</dbReference>
<protein>
    <submittedName>
        <fullName evidence="7">Ribose transport system permease protein</fullName>
    </submittedName>
</protein>
<proteinExistence type="predicted"/>
<evidence type="ECO:0000256" key="3">
    <source>
        <dbReference type="ARBA" id="ARBA00022692"/>
    </source>
</evidence>
<feature type="transmembrane region" description="Helical" evidence="6">
    <location>
        <begin position="104"/>
        <end position="124"/>
    </location>
</feature>
<evidence type="ECO:0000256" key="2">
    <source>
        <dbReference type="ARBA" id="ARBA00022475"/>
    </source>
</evidence>
<dbReference type="GO" id="GO:0005886">
    <property type="term" value="C:plasma membrane"/>
    <property type="evidence" value="ECO:0007669"/>
    <property type="project" value="UniProtKB-SubCell"/>
</dbReference>
<name>A0A2N3XZX8_SACSN</name>
<evidence type="ECO:0000256" key="1">
    <source>
        <dbReference type="ARBA" id="ARBA00004651"/>
    </source>
</evidence>
<keyword evidence="3 6" id="KW-0812">Transmembrane</keyword>
<dbReference type="GO" id="GO:0022857">
    <property type="term" value="F:transmembrane transporter activity"/>
    <property type="evidence" value="ECO:0007669"/>
    <property type="project" value="InterPro"/>
</dbReference>
<evidence type="ECO:0000256" key="6">
    <source>
        <dbReference type="SAM" id="Phobius"/>
    </source>
</evidence>
<dbReference type="EMBL" id="PJNB01000001">
    <property type="protein sequence ID" value="PKW16209.1"/>
    <property type="molecule type" value="Genomic_DNA"/>
</dbReference>
<keyword evidence="5 6" id="KW-0472">Membrane</keyword>
<dbReference type="PANTHER" id="PTHR32196">
    <property type="entry name" value="ABC TRANSPORTER PERMEASE PROTEIN YPHD-RELATED-RELATED"/>
    <property type="match status" value="1"/>
</dbReference>
<comment type="subcellular location">
    <subcellularLocation>
        <location evidence="1">Cell membrane</location>
        <topology evidence="1">Multi-pass membrane protein</topology>
    </subcellularLocation>
</comment>
<dbReference type="STRING" id="994479.GCA_000194155_03205"/>